<feature type="region of interest" description="Disordered" evidence="1">
    <location>
        <begin position="1"/>
        <end position="33"/>
    </location>
</feature>
<dbReference type="EMBL" id="AVOT02014526">
    <property type="protein sequence ID" value="MBW0498035.1"/>
    <property type="molecule type" value="Genomic_DNA"/>
</dbReference>
<comment type="caution">
    <text evidence="2">The sequence shown here is derived from an EMBL/GenBank/DDBJ whole genome shotgun (WGS) entry which is preliminary data.</text>
</comment>
<dbReference type="AlphaFoldDB" id="A0A9Q3DBK8"/>
<gene>
    <name evidence="2" type="ORF">O181_037750</name>
</gene>
<accession>A0A9Q3DBK8</accession>
<evidence type="ECO:0000313" key="3">
    <source>
        <dbReference type="Proteomes" id="UP000765509"/>
    </source>
</evidence>
<organism evidence="2 3">
    <name type="scientific">Austropuccinia psidii MF-1</name>
    <dbReference type="NCBI Taxonomy" id="1389203"/>
    <lineage>
        <taxon>Eukaryota</taxon>
        <taxon>Fungi</taxon>
        <taxon>Dikarya</taxon>
        <taxon>Basidiomycota</taxon>
        <taxon>Pucciniomycotina</taxon>
        <taxon>Pucciniomycetes</taxon>
        <taxon>Pucciniales</taxon>
        <taxon>Sphaerophragmiaceae</taxon>
        <taxon>Austropuccinia</taxon>
    </lineage>
</organism>
<evidence type="ECO:0000313" key="2">
    <source>
        <dbReference type="EMBL" id="MBW0498035.1"/>
    </source>
</evidence>
<sequence>MPPQSEKFFSSHNSDTSDTSNSDSEIGDFIPNPSNIQYVSNPLSLMETQLPPVQEQAGSSNLDTTSPAFSAFSKTPSKFVSNVPKIDSDGSNFADWSKGLDNIIFNEVLFTNDPNNFESIPIAKGALCFFIQQTIFSDILEMIQNEASPKQAFM</sequence>
<proteinExistence type="predicted"/>
<dbReference type="Proteomes" id="UP000765509">
    <property type="component" value="Unassembled WGS sequence"/>
</dbReference>
<evidence type="ECO:0000256" key="1">
    <source>
        <dbReference type="SAM" id="MobiDB-lite"/>
    </source>
</evidence>
<protein>
    <submittedName>
        <fullName evidence="2">Uncharacterized protein</fullName>
    </submittedName>
</protein>
<keyword evidence="3" id="KW-1185">Reference proteome</keyword>
<feature type="compositionally biased region" description="Low complexity" evidence="1">
    <location>
        <begin position="10"/>
        <end position="24"/>
    </location>
</feature>
<name>A0A9Q3DBK8_9BASI</name>
<reference evidence="2" key="1">
    <citation type="submission" date="2021-03" db="EMBL/GenBank/DDBJ databases">
        <title>Draft genome sequence of rust myrtle Austropuccinia psidii MF-1, a brazilian biotype.</title>
        <authorList>
            <person name="Quecine M.C."/>
            <person name="Pachon D.M.R."/>
            <person name="Bonatelli M.L."/>
            <person name="Correr F.H."/>
            <person name="Franceschini L.M."/>
            <person name="Leite T.F."/>
            <person name="Margarido G.R.A."/>
            <person name="Almeida C.A."/>
            <person name="Ferrarezi J.A."/>
            <person name="Labate C.A."/>
        </authorList>
    </citation>
    <scope>NUCLEOTIDE SEQUENCE</scope>
    <source>
        <strain evidence="2">MF-1</strain>
    </source>
</reference>